<dbReference type="SMART" id="SM00181">
    <property type="entry name" value="EGF"/>
    <property type="match status" value="2"/>
</dbReference>
<name>A0A811KL86_9BILA</name>
<dbReference type="SMART" id="SM00214">
    <property type="entry name" value="VWC"/>
    <property type="match status" value="2"/>
</dbReference>
<dbReference type="InterPro" id="IPR001007">
    <property type="entry name" value="VWF_dom"/>
</dbReference>
<proteinExistence type="predicted"/>
<feature type="chain" id="PRO_5036221073" evidence="8">
    <location>
        <begin position="19"/>
        <end position="468"/>
    </location>
</feature>
<evidence type="ECO:0000256" key="1">
    <source>
        <dbReference type="ARBA" id="ARBA00022536"/>
    </source>
</evidence>
<keyword evidence="12" id="KW-1185">Reference proteome</keyword>
<dbReference type="SUPFAM" id="SSF57603">
    <property type="entry name" value="FnI-like domain"/>
    <property type="match status" value="2"/>
</dbReference>
<dbReference type="InterPro" id="IPR000742">
    <property type="entry name" value="EGF"/>
</dbReference>
<keyword evidence="2 8" id="KW-0732">Signal</keyword>
<comment type="caution">
    <text evidence="11">The sequence shown here is derived from an EMBL/GenBank/DDBJ whole genome shotgun (WGS) entry which is preliminary data.</text>
</comment>
<evidence type="ECO:0000313" key="12">
    <source>
        <dbReference type="Proteomes" id="UP000614601"/>
    </source>
</evidence>
<keyword evidence="3" id="KW-0677">Repeat</keyword>
<evidence type="ECO:0000256" key="3">
    <source>
        <dbReference type="ARBA" id="ARBA00022737"/>
    </source>
</evidence>
<dbReference type="PROSITE" id="PS50026">
    <property type="entry name" value="EGF_3"/>
    <property type="match status" value="2"/>
</dbReference>
<feature type="domain" description="EGF-like" evidence="9">
    <location>
        <begin position="416"/>
        <end position="463"/>
    </location>
</feature>
<evidence type="ECO:0000256" key="8">
    <source>
        <dbReference type="SAM" id="SignalP"/>
    </source>
</evidence>
<evidence type="ECO:0000256" key="5">
    <source>
        <dbReference type="ARBA" id="ARBA00023180"/>
    </source>
</evidence>
<dbReference type="SUPFAM" id="SSF49899">
    <property type="entry name" value="Concanavalin A-like lectins/glucanases"/>
    <property type="match status" value="1"/>
</dbReference>
<dbReference type="Pfam" id="PF12947">
    <property type="entry name" value="EGF_3"/>
    <property type="match status" value="1"/>
</dbReference>
<dbReference type="Pfam" id="PF23334">
    <property type="entry name" value="VWC2L_2nd"/>
    <property type="match status" value="2"/>
</dbReference>
<dbReference type="GO" id="GO:0008201">
    <property type="term" value="F:heparin binding"/>
    <property type="evidence" value="ECO:0007669"/>
    <property type="project" value="TreeGrafter"/>
</dbReference>
<dbReference type="InterPro" id="IPR024731">
    <property type="entry name" value="NELL2-like_EGF"/>
</dbReference>
<evidence type="ECO:0000313" key="11">
    <source>
        <dbReference type="EMBL" id="CAD5216519.1"/>
    </source>
</evidence>
<dbReference type="SUPFAM" id="SSF57196">
    <property type="entry name" value="EGF/Laminin"/>
    <property type="match status" value="2"/>
</dbReference>
<evidence type="ECO:0000256" key="7">
    <source>
        <dbReference type="SAM" id="Coils"/>
    </source>
</evidence>
<dbReference type="EMBL" id="CAJFCW020000003">
    <property type="protein sequence ID" value="CAG9106089.1"/>
    <property type="molecule type" value="Genomic_DNA"/>
</dbReference>
<dbReference type="EMBL" id="CAJFDH010000003">
    <property type="protein sequence ID" value="CAD5216519.1"/>
    <property type="molecule type" value="Genomic_DNA"/>
</dbReference>
<dbReference type="GO" id="GO:0005509">
    <property type="term" value="F:calcium ion binding"/>
    <property type="evidence" value="ECO:0007669"/>
    <property type="project" value="InterPro"/>
</dbReference>
<accession>A0A811KL86</accession>
<comment type="caution">
    <text evidence="6">Lacks conserved residue(s) required for the propagation of feature annotation.</text>
</comment>
<dbReference type="PROSITE" id="PS01208">
    <property type="entry name" value="VWFC_1"/>
    <property type="match status" value="1"/>
</dbReference>
<evidence type="ECO:0000259" key="9">
    <source>
        <dbReference type="PROSITE" id="PS50026"/>
    </source>
</evidence>
<dbReference type="SMART" id="SM00179">
    <property type="entry name" value="EGF_CA"/>
    <property type="match status" value="2"/>
</dbReference>
<protein>
    <submittedName>
        <fullName evidence="11">Uncharacterized protein</fullName>
    </submittedName>
</protein>
<sequence>MLIHLLLAVFVGIGGTETKDLSKTKLTGVQAKHVYKLFREGNISLIFDVNQEPHTRALLFRFTTTNNPTQSSLYLLSETTDTKNHLTLRLGKEIFTVETGIYNQNYHRINLQLTHEHFQIIVDCVKIADSHYSSHSIPSQHKKLVLDIGIAPDENARFPGHIREFSADTPQATHMRCADIILSRQPRLERQLAEADAAEIAEERGILTNTINDDNNIINELEERVKVLEDEVEHFRSYVQKFDNRIQTVELHQRGCQVDGHLLHLGQKNQNYLNCTQCQCSSSGQLHCGPIGCPHLKCAHPYKPQGNCCPVCGKQCYYNGNNYEHGAEMWPKQCVRCKCEHGRMECQFHRPENCPKLDCVHQETPPNQCCPVCVNVDYCAEGKNPCHANAECKNGQYKAECKCKEGFFGNGTTCYDIDECLWDQSAREQLGGCEQGTICINLPGSFKCDCLPGFQRLDDRHCLDLIRI</sequence>
<feature type="domain" description="VWFC" evidence="10">
    <location>
        <begin position="254"/>
        <end position="313"/>
    </location>
</feature>
<dbReference type="InterPro" id="IPR000152">
    <property type="entry name" value="EGF-type_Asp/Asn_hydroxyl_site"/>
</dbReference>
<dbReference type="InterPro" id="IPR051586">
    <property type="entry name" value="PKC-binding_NELL"/>
</dbReference>
<dbReference type="InterPro" id="IPR013320">
    <property type="entry name" value="ConA-like_dom_sf"/>
</dbReference>
<dbReference type="InterPro" id="IPR049883">
    <property type="entry name" value="NOTCH1_EGF-like"/>
</dbReference>
<dbReference type="PROSITE" id="PS01186">
    <property type="entry name" value="EGF_2"/>
    <property type="match status" value="2"/>
</dbReference>
<dbReference type="Gene3D" id="2.60.120.200">
    <property type="match status" value="1"/>
</dbReference>
<evidence type="ECO:0000256" key="6">
    <source>
        <dbReference type="PROSITE-ProRule" id="PRU00076"/>
    </source>
</evidence>
<feature type="domain" description="EGF-like" evidence="9">
    <location>
        <begin position="375"/>
        <end position="415"/>
    </location>
</feature>
<reference evidence="11" key="1">
    <citation type="submission" date="2020-09" db="EMBL/GenBank/DDBJ databases">
        <authorList>
            <person name="Kikuchi T."/>
        </authorList>
    </citation>
    <scope>NUCLEOTIDE SEQUENCE</scope>
    <source>
        <strain evidence="11">SH1</strain>
    </source>
</reference>
<evidence type="ECO:0000256" key="2">
    <source>
        <dbReference type="ARBA" id="ARBA00022729"/>
    </source>
</evidence>
<organism evidence="11 12">
    <name type="scientific">Bursaphelenchus okinawaensis</name>
    <dbReference type="NCBI Taxonomy" id="465554"/>
    <lineage>
        <taxon>Eukaryota</taxon>
        <taxon>Metazoa</taxon>
        <taxon>Ecdysozoa</taxon>
        <taxon>Nematoda</taxon>
        <taxon>Chromadorea</taxon>
        <taxon>Rhabditida</taxon>
        <taxon>Tylenchina</taxon>
        <taxon>Tylenchomorpha</taxon>
        <taxon>Aphelenchoidea</taxon>
        <taxon>Aphelenchoididae</taxon>
        <taxon>Bursaphelenchus</taxon>
    </lineage>
</organism>
<dbReference type="OrthoDB" id="4062651at2759"/>
<dbReference type="PROSITE" id="PS50184">
    <property type="entry name" value="VWFC_2"/>
    <property type="match status" value="1"/>
</dbReference>
<dbReference type="InterPro" id="IPR001881">
    <property type="entry name" value="EGF-like_Ca-bd_dom"/>
</dbReference>
<evidence type="ECO:0000259" key="10">
    <source>
        <dbReference type="PROSITE" id="PS50184"/>
    </source>
</evidence>
<dbReference type="Gene3D" id="6.20.200.20">
    <property type="match status" value="2"/>
</dbReference>
<dbReference type="InterPro" id="IPR018097">
    <property type="entry name" value="EGF_Ca-bd_CS"/>
</dbReference>
<evidence type="ECO:0000256" key="4">
    <source>
        <dbReference type="ARBA" id="ARBA00023157"/>
    </source>
</evidence>
<gene>
    <name evidence="11" type="ORF">BOKJ2_LOCUS6628</name>
</gene>
<dbReference type="Proteomes" id="UP000614601">
    <property type="component" value="Unassembled WGS sequence"/>
</dbReference>
<dbReference type="Gene3D" id="2.10.25.10">
    <property type="entry name" value="Laminin"/>
    <property type="match status" value="2"/>
</dbReference>
<dbReference type="PROSITE" id="PS01187">
    <property type="entry name" value="EGF_CA"/>
    <property type="match status" value="1"/>
</dbReference>
<dbReference type="CDD" id="cd00054">
    <property type="entry name" value="EGF_CA"/>
    <property type="match status" value="1"/>
</dbReference>
<dbReference type="Proteomes" id="UP000783686">
    <property type="component" value="Unassembled WGS sequence"/>
</dbReference>
<keyword evidence="7" id="KW-0175">Coiled coil</keyword>
<keyword evidence="4" id="KW-1015">Disulfide bond</keyword>
<dbReference type="PANTHER" id="PTHR24042">
    <property type="entry name" value="NEL HOMOLOG"/>
    <property type="match status" value="1"/>
</dbReference>
<keyword evidence="5" id="KW-0325">Glycoprotein</keyword>
<dbReference type="GO" id="GO:0005615">
    <property type="term" value="C:extracellular space"/>
    <property type="evidence" value="ECO:0007669"/>
    <property type="project" value="TreeGrafter"/>
</dbReference>
<feature type="signal peptide" evidence="8">
    <location>
        <begin position="1"/>
        <end position="18"/>
    </location>
</feature>
<dbReference type="Pfam" id="PF07645">
    <property type="entry name" value="EGF_CA"/>
    <property type="match status" value="1"/>
</dbReference>
<dbReference type="PROSITE" id="PS00010">
    <property type="entry name" value="ASX_HYDROXYL"/>
    <property type="match status" value="1"/>
</dbReference>
<dbReference type="PANTHER" id="PTHR24042:SF5">
    <property type="entry name" value="EGF-LIKE CALCIUM-BINDING DOMAIN-CONTAINING PROTEIN"/>
    <property type="match status" value="1"/>
</dbReference>
<feature type="coiled-coil region" evidence="7">
    <location>
        <begin position="211"/>
        <end position="238"/>
    </location>
</feature>
<keyword evidence="1 6" id="KW-0245">EGF-like domain</keyword>
<dbReference type="AlphaFoldDB" id="A0A811KL86"/>